<evidence type="ECO:0000256" key="1">
    <source>
        <dbReference type="SAM" id="SignalP"/>
    </source>
</evidence>
<dbReference type="RefSeq" id="WP_048600166.1">
    <property type="nucleotide sequence ID" value="NZ_CVPC01000040.1"/>
</dbReference>
<dbReference type="EMBL" id="CVQV01000040">
    <property type="protein sequence ID" value="CRK76778.1"/>
    <property type="molecule type" value="Genomic_DNA"/>
</dbReference>
<keyword evidence="3" id="KW-1185">Reference proteome</keyword>
<accession>A0A0U1NQ02</accession>
<sequence length="394" mass="40963">MTRILTLTALCALAASPTLAGGWETGKLDTGFLYENGNYAELSYGSLNYAINATTQTTTSHKMAKNQTRQSLSGKFTIGNIDVGITSFDSGAIQMDGQSVPGIDRVACAAAAAAVGVAQAAESTPASGDLASMRSNCSIAASADVMVNTKSILARYEVNDSFSVIGGLRKVYVDSSTVQTLKTNYALNKVSKSGLVYGAAYEISDIGLKLEVMHSEAIEMGLTGTASNWLHATQTSLSFADDSKMAVPKATTVKFQTGIAEDTLLMASAHRVNWAAAQIDVNIAAAGSLDVESEFVDTTAYSIGLGRKFAENTSGSLSYSWENGGGATSESGFTMSNGSKTLSLGLKHQTNNLTLTGGVSYTKVGDVNVAKGVTSANYANNSVTAFGLKASFDF</sequence>
<dbReference type="Gene3D" id="2.40.160.60">
    <property type="entry name" value="Outer membrane protein transport protein (OMPP1/FadL/TodX)"/>
    <property type="match status" value="1"/>
</dbReference>
<feature type="chain" id="PRO_5006712302" description="Outer membrane protein transport protein (OMPP1/FadL/TodX)" evidence="1">
    <location>
        <begin position="21"/>
        <end position="394"/>
    </location>
</feature>
<gene>
    <name evidence="2" type="ORF">NIG5292_02845</name>
</gene>
<reference evidence="2 3" key="1">
    <citation type="submission" date="2015-04" db="EMBL/GenBank/DDBJ databases">
        <authorList>
            <person name="Syromyatnikov M.Y."/>
            <person name="Popov V.N."/>
        </authorList>
    </citation>
    <scope>NUCLEOTIDE SEQUENCE [LARGE SCALE GENOMIC DNA]</scope>
    <source>
        <strain evidence="2 3">CECT 5292</strain>
    </source>
</reference>
<name>A0A0U1NQ02_9RHOB</name>
<dbReference type="OrthoDB" id="6679728at2"/>
<organism evidence="2 3">
    <name type="scientific">Nereida ignava</name>
    <dbReference type="NCBI Taxonomy" id="282199"/>
    <lineage>
        <taxon>Bacteria</taxon>
        <taxon>Pseudomonadati</taxon>
        <taxon>Pseudomonadota</taxon>
        <taxon>Alphaproteobacteria</taxon>
        <taxon>Rhodobacterales</taxon>
        <taxon>Roseobacteraceae</taxon>
        <taxon>Nereida</taxon>
    </lineage>
</organism>
<dbReference type="Proteomes" id="UP000048949">
    <property type="component" value="Unassembled WGS sequence"/>
</dbReference>
<dbReference type="SUPFAM" id="SSF56935">
    <property type="entry name" value="Porins"/>
    <property type="match status" value="1"/>
</dbReference>
<dbReference type="AlphaFoldDB" id="A0A0U1NQ02"/>
<proteinExistence type="predicted"/>
<evidence type="ECO:0000313" key="3">
    <source>
        <dbReference type="Proteomes" id="UP000048949"/>
    </source>
</evidence>
<feature type="signal peptide" evidence="1">
    <location>
        <begin position="1"/>
        <end position="20"/>
    </location>
</feature>
<evidence type="ECO:0000313" key="2">
    <source>
        <dbReference type="EMBL" id="CRK76778.1"/>
    </source>
</evidence>
<keyword evidence="1" id="KW-0732">Signal</keyword>
<evidence type="ECO:0008006" key="4">
    <source>
        <dbReference type="Google" id="ProtNLM"/>
    </source>
</evidence>
<dbReference type="STRING" id="282199.GCA_001049735_02844"/>
<protein>
    <recommendedName>
        <fullName evidence="4">Outer membrane protein transport protein (OMPP1/FadL/TodX)</fullName>
    </recommendedName>
</protein>